<evidence type="ECO:0000313" key="2">
    <source>
        <dbReference type="EMBL" id="CAF3789392.1"/>
    </source>
</evidence>
<protein>
    <submittedName>
        <fullName evidence="2">Uncharacterized protein</fullName>
    </submittedName>
</protein>
<accession>A0A819B222</accession>
<evidence type="ECO:0000313" key="3">
    <source>
        <dbReference type="Proteomes" id="UP000663868"/>
    </source>
</evidence>
<proteinExistence type="predicted"/>
<name>A0A819B222_9BILA</name>
<evidence type="ECO:0000256" key="1">
    <source>
        <dbReference type="SAM" id="MobiDB-lite"/>
    </source>
</evidence>
<dbReference type="Proteomes" id="UP000663868">
    <property type="component" value="Unassembled WGS sequence"/>
</dbReference>
<dbReference type="AlphaFoldDB" id="A0A819B222"/>
<comment type="caution">
    <text evidence="2">The sequence shown here is derived from an EMBL/GenBank/DDBJ whole genome shotgun (WGS) entry which is preliminary data.</text>
</comment>
<organism evidence="2 3">
    <name type="scientific">Adineta steineri</name>
    <dbReference type="NCBI Taxonomy" id="433720"/>
    <lineage>
        <taxon>Eukaryota</taxon>
        <taxon>Metazoa</taxon>
        <taxon>Spiralia</taxon>
        <taxon>Gnathifera</taxon>
        <taxon>Rotifera</taxon>
        <taxon>Eurotatoria</taxon>
        <taxon>Bdelloidea</taxon>
        <taxon>Adinetida</taxon>
        <taxon>Adinetidae</taxon>
        <taxon>Adineta</taxon>
    </lineage>
</organism>
<sequence length="131" mass="16434">MHIGSGTGYRRHKRRHRRIVHNHDEAYDRILPNTQYDHVLFQKSTRENIEQRSCEKCQMFHIFRWRREHNQNDDKSTPNSLVSRKYKRQHLRQNRERILRETRYRQGLLHNKQHWSTDDLDKYQREYLLVI</sequence>
<reference evidence="2" key="1">
    <citation type="submission" date="2021-02" db="EMBL/GenBank/DDBJ databases">
        <authorList>
            <person name="Nowell W R."/>
        </authorList>
    </citation>
    <scope>NUCLEOTIDE SEQUENCE</scope>
</reference>
<dbReference type="EMBL" id="CAJOBB010000987">
    <property type="protein sequence ID" value="CAF3789392.1"/>
    <property type="molecule type" value="Genomic_DNA"/>
</dbReference>
<feature type="region of interest" description="Disordered" evidence="1">
    <location>
        <begin position="68"/>
        <end position="95"/>
    </location>
</feature>
<gene>
    <name evidence="2" type="ORF">KXQ929_LOCUS16362</name>
</gene>